<name>A0A1I4M9G6_9PROT</name>
<dbReference type="Proteomes" id="UP000183287">
    <property type="component" value="Unassembled WGS sequence"/>
</dbReference>
<dbReference type="PANTHER" id="PTHR30543:SF21">
    <property type="entry name" value="NAD(P)H-DEPENDENT FMN REDUCTASE LOT6"/>
    <property type="match status" value="1"/>
</dbReference>
<dbReference type="GO" id="GO:0016491">
    <property type="term" value="F:oxidoreductase activity"/>
    <property type="evidence" value="ECO:0007669"/>
    <property type="project" value="InterPro"/>
</dbReference>
<evidence type="ECO:0000259" key="1">
    <source>
        <dbReference type="Pfam" id="PF03358"/>
    </source>
</evidence>
<dbReference type="InterPro" id="IPR005025">
    <property type="entry name" value="FMN_Rdtase-like_dom"/>
</dbReference>
<proteinExistence type="predicted"/>
<dbReference type="AlphaFoldDB" id="A0A1I4M9G6"/>
<gene>
    <name evidence="2" type="ORF">SAMN05421863_100927</name>
</gene>
<keyword evidence="3" id="KW-1185">Reference proteome</keyword>
<dbReference type="OrthoDB" id="9812295at2"/>
<dbReference type="SUPFAM" id="SSF52218">
    <property type="entry name" value="Flavoproteins"/>
    <property type="match status" value="1"/>
</dbReference>
<dbReference type="RefSeq" id="WP_074904365.1">
    <property type="nucleotide sequence ID" value="NZ_FOUB01000009.1"/>
</dbReference>
<dbReference type="Gene3D" id="3.40.50.360">
    <property type="match status" value="1"/>
</dbReference>
<dbReference type="GO" id="GO:0010181">
    <property type="term" value="F:FMN binding"/>
    <property type="evidence" value="ECO:0007669"/>
    <property type="project" value="TreeGrafter"/>
</dbReference>
<sequence>MVKSNEINVLGISGSLRQGSYNTAALREAVHLAPAEMHIAIADITEIPLYNEDVYAKGFPTPVEHLREQIRTADALLFVTPEYNYSMSGVLKNVIDWVSRPPEQPFSGKPAAVMGASPGRFGTARAQYHLRQSVVFLDVRLLNRPEVMISNAQTVFDQNGRLIDEATREHIRSLLKALYVWTLMLKQ</sequence>
<organism evidence="2 3">
    <name type="scientific">Nitrosomonas communis</name>
    <dbReference type="NCBI Taxonomy" id="44574"/>
    <lineage>
        <taxon>Bacteria</taxon>
        <taxon>Pseudomonadati</taxon>
        <taxon>Pseudomonadota</taxon>
        <taxon>Betaproteobacteria</taxon>
        <taxon>Nitrosomonadales</taxon>
        <taxon>Nitrosomonadaceae</taxon>
        <taxon>Nitrosomonas</taxon>
    </lineage>
</organism>
<dbReference type="PANTHER" id="PTHR30543">
    <property type="entry name" value="CHROMATE REDUCTASE"/>
    <property type="match status" value="1"/>
</dbReference>
<protein>
    <submittedName>
        <fullName evidence="2">Chromate reductase</fullName>
    </submittedName>
</protein>
<evidence type="ECO:0000313" key="2">
    <source>
        <dbReference type="EMBL" id="SFL99941.1"/>
    </source>
</evidence>
<reference evidence="3" key="1">
    <citation type="submission" date="2016-10" db="EMBL/GenBank/DDBJ databases">
        <authorList>
            <person name="Varghese N."/>
            <person name="Submissions S."/>
        </authorList>
    </citation>
    <scope>NUCLEOTIDE SEQUENCE [LARGE SCALE GENOMIC DNA]</scope>
    <source>
        <strain evidence="3">Nm44</strain>
    </source>
</reference>
<dbReference type="InterPro" id="IPR050712">
    <property type="entry name" value="NAD(P)H-dep_reductase"/>
</dbReference>
<dbReference type="Pfam" id="PF03358">
    <property type="entry name" value="FMN_red"/>
    <property type="match status" value="1"/>
</dbReference>
<dbReference type="EMBL" id="FOUB01000009">
    <property type="protein sequence ID" value="SFL99941.1"/>
    <property type="molecule type" value="Genomic_DNA"/>
</dbReference>
<dbReference type="GO" id="GO:0005829">
    <property type="term" value="C:cytosol"/>
    <property type="evidence" value="ECO:0007669"/>
    <property type="project" value="TreeGrafter"/>
</dbReference>
<accession>A0A1I4M9G6</accession>
<evidence type="ECO:0000313" key="3">
    <source>
        <dbReference type="Proteomes" id="UP000183287"/>
    </source>
</evidence>
<dbReference type="InterPro" id="IPR029039">
    <property type="entry name" value="Flavoprotein-like_sf"/>
</dbReference>
<feature type="domain" description="NADPH-dependent FMN reductase-like" evidence="1">
    <location>
        <begin position="8"/>
        <end position="153"/>
    </location>
</feature>